<name>A0A8J3M291_9ACTN</name>
<dbReference type="EMBL" id="BONV01000017">
    <property type="protein sequence ID" value="GIG80878.1"/>
    <property type="molecule type" value="Genomic_DNA"/>
</dbReference>
<feature type="transmembrane region" description="Helical" evidence="1">
    <location>
        <begin position="19"/>
        <end position="36"/>
    </location>
</feature>
<proteinExistence type="predicted"/>
<evidence type="ECO:0000256" key="1">
    <source>
        <dbReference type="SAM" id="Phobius"/>
    </source>
</evidence>
<keyword evidence="1" id="KW-1133">Transmembrane helix</keyword>
<organism evidence="2 3">
    <name type="scientific">Planotetraspora kaengkrachanensis</name>
    <dbReference type="NCBI Taxonomy" id="575193"/>
    <lineage>
        <taxon>Bacteria</taxon>
        <taxon>Bacillati</taxon>
        <taxon>Actinomycetota</taxon>
        <taxon>Actinomycetes</taxon>
        <taxon>Streptosporangiales</taxon>
        <taxon>Streptosporangiaceae</taxon>
        <taxon>Planotetraspora</taxon>
    </lineage>
</organism>
<accession>A0A8J3M291</accession>
<dbReference type="Proteomes" id="UP000630097">
    <property type="component" value="Unassembled WGS sequence"/>
</dbReference>
<dbReference type="AlphaFoldDB" id="A0A8J3M291"/>
<protein>
    <submittedName>
        <fullName evidence="2">Uncharacterized protein</fullName>
    </submittedName>
</protein>
<evidence type="ECO:0000313" key="3">
    <source>
        <dbReference type="Proteomes" id="UP000630097"/>
    </source>
</evidence>
<keyword evidence="1" id="KW-0812">Transmembrane</keyword>
<gene>
    <name evidence="2" type="ORF">Pka01_40050</name>
</gene>
<reference evidence="2 3" key="1">
    <citation type="submission" date="2021-01" db="EMBL/GenBank/DDBJ databases">
        <title>Whole genome shotgun sequence of Planotetraspora kaengkrachanensis NBRC 104272.</title>
        <authorList>
            <person name="Komaki H."/>
            <person name="Tamura T."/>
        </authorList>
    </citation>
    <scope>NUCLEOTIDE SEQUENCE [LARGE SCALE GENOMIC DNA]</scope>
    <source>
        <strain evidence="2 3">NBRC 104272</strain>
    </source>
</reference>
<comment type="caution">
    <text evidence="2">The sequence shown here is derived from an EMBL/GenBank/DDBJ whole genome shotgun (WGS) entry which is preliminary data.</text>
</comment>
<feature type="transmembrane region" description="Helical" evidence="1">
    <location>
        <begin position="120"/>
        <end position="139"/>
    </location>
</feature>
<keyword evidence="3" id="KW-1185">Reference proteome</keyword>
<sequence>MTDTPASAARRKRSLRKPLLWALAAVAVLVAVFAFFPRDDSEQAGLPFVMSRIQEDEVRSATLDDGARRIEITTTDGRRFHAEWQNPGQARELTDALLEAQPVDGYTVEVQGTRFLWDPFSVSLLGAVVAAVVAVLVTVPRRARRRVGRIPD</sequence>
<dbReference type="RefSeq" id="WP_239115136.1">
    <property type="nucleotide sequence ID" value="NZ_BAABHH010000025.1"/>
</dbReference>
<evidence type="ECO:0000313" key="2">
    <source>
        <dbReference type="EMBL" id="GIG80878.1"/>
    </source>
</evidence>
<keyword evidence="1" id="KW-0472">Membrane</keyword>